<keyword evidence="2" id="KW-0378">Hydrolase</keyword>
<dbReference type="Gene3D" id="2.40.100.10">
    <property type="entry name" value="Cyclophilin-like"/>
    <property type="match status" value="1"/>
</dbReference>
<dbReference type="AlphaFoldDB" id="A0A5M6IH68"/>
<evidence type="ECO:0000256" key="1">
    <source>
        <dbReference type="ARBA" id="ARBA00022741"/>
    </source>
</evidence>
<dbReference type="InterPro" id="IPR029000">
    <property type="entry name" value="Cyclophilin-like_dom_sf"/>
</dbReference>
<dbReference type="SMART" id="SM00797">
    <property type="entry name" value="AHS2"/>
    <property type="match status" value="1"/>
</dbReference>
<feature type="region of interest" description="Disordered" evidence="4">
    <location>
        <begin position="1"/>
        <end position="22"/>
    </location>
</feature>
<evidence type="ECO:0000313" key="7">
    <source>
        <dbReference type="Proteomes" id="UP000324065"/>
    </source>
</evidence>
<dbReference type="GO" id="GO:0005524">
    <property type="term" value="F:ATP binding"/>
    <property type="evidence" value="ECO:0007669"/>
    <property type="project" value="UniProtKB-KW"/>
</dbReference>
<protein>
    <submittedName>
        <fullName evidence="6">Biotin-dependent carboxyltransferase family protein</fullName>
    </submittedName>
</protein>
<evidence type="ECO:0000259" key="5">
    <source>
        <dbReference type="SMART" id="SM00797"/>
    </source>
</evidence>
<name>A0A5M6IH68_9PROT</name>
<dbReference type="Proteomes" id="UP000324065">
    <property type="component" value="Unassembled WGS sequence"/>
</dbReference>
<keyword evidence="1" id="KW-0547">Nucleotide-binding</keyword>
<gene>
    <name evidence="6" type="ORF">F1188_02095</name>
</gene>
<dbReference type="PANTHER" id="PTHR43309:SF3">
    <property type="entry name" value="5-OXOPROLINASE SUBUNIT C"/>
    <property type="match status" value="1"/>
</dbReference>
<proteinExistence type="predicted"/>
<evidence type="ECO:0000256" key="2">
    <source>
        <dbReference type="ARBA" id="ARBA00022801"/>
    </source>
</evidence>
<dbReference type="InterPro" id="IPR003778">
    <property type="entry name" value="CT_A_B"/>
</dbReference>
<organism evidence="6 7">
    <name type="scientific">Roseospira marina</name>
    <dbReference type="NCBI Taxonomy" id="140057"/>
    <lineage>
        <taxon>Bacteria</taxon>
        <taxon>Pseudomonadati</taxon>
        <taxon>Pseudomonadota</taxon>
        <taxon>Alphaproteobacteria</taxon>
        <taxon>Rhodospirillales</taxon>
        <taxon>Rhodospirillaceae</taxon>
        <taxon>Roseospira</taxon>
    </lineage>
</organism>
<dbReference type="RefSeq" id="WP_150060707.1">
    <property type="nucleotide sequence ID" value="NZ_JACHII010000001.1"/>
</dbReference>
<dbReference type="Pfam" id="PF02626">
    <property type="entry name" value="CT_A_B"/>
    <property type="match status" value="1"/>
</dbReference>
<dbReference type="SUPFAM" id="SSF50891">
    <property type="entry name" value="Cyclophilin-like"/>
    <property type="match status" value="1"/>
</dbReference>
<dbReference type="EMBL" id="VWPJ01000001">
    <property type="protein sequence ID" value="KAA5607574.1"/>
    <property type="molecule type" value="Genomic_DNA"/>
</dbReference>
<comment type="caution">
    <text evidence="6">The sequence shown here is derived from an EMBL/GenBank/DDBJ whole genome shotgun (WGS) entry which is preliminary data.</text>
</comment>
<evidence type="ECO:0000256" key="4">
    <source>
        <dbReference type="SAM" id="MobiDB-lite"/>
    </source>
</evidence>
<dbReference type="GO" id="GO:0016787">
    <property type="term" value="F:hydrolase activity"/>
    <property type="evidence" value="ECO:0007669"/>
    <property type="project" value="UniProtKB-KW"/>
</dbReference>
<dbReference type="OrthoDB" id="9768696at2"/>
<feature type="domain" description="Carboxyltransferase" evidence="5">
    <location>
        <begin position="26"/>
        <end position="303"/>
    </location>
</feature>
<evidence type="ECO:0000256" key="3">
    <source>
        <dbReference type="ARBA" id="ARBA00022840"/>
    </source>
</evidence>
<dbReference type="NCBIfam" id="TIGR00724">
    <property type="entry name" value="urea_amlyse_rel"/>
    <property type="match status" value="1"/>
</dbReference>
<sequence>MTPSLTVQRAGPLTTVQDRGRPGLLHAGVSASGPMDPARLAIANALVGNAPDAAALEFAGPGGRYTVSAPVRIAAVGDVAVTIGGRAVPAWQSHPVTPGQRLELGAPQDGVWGYLAIAGGLDTPPVLGARATHLRTGLGGLDGRVLRSGDTVPLGAATVEEGAPHLRLRRPWRPVESAIRVLAGPQADHFDEAAWDRLLSEPYRISPARDRMAQMLEGPVLTAHRGHDIVSDGTPMGSVQVPGSGQPMVLMAERQTTGGYPKMAVVASVDLPRLAQMPTGQVVRFTRVDRDTAEDLLIAERRALRALLDGLVPAEGWRPDTPLLLDVNLIDGVVGDLDGGSA</sequence>
<reference evidence="6 7" key="1">
    <citation type="submission" date="2019-09" db="EMBL/GenBank/DDBJ databases">
        <title>Genome sequence of Roseospira marina, one of the more divergent members of the non-sulfur purple photosynthetic bacterial family, the Rhodospirillaceae.</title>
        <authorList>
            <person name="Meyer T."/>
            <person name="Kyndt J."/>
        </authorList>
    </citation>
    <scope>NUCLEOTIDE SEQUENCE [LARGE SCALE GENOMIC DNA]</scope>
    <source>
        <strain evidence="6 7">DSM 15113</strain>
    </source>
</reference>
<keyword evidence="6" id="KW-0808">Transferase</keyword>
<accession>A0A5M6IH68</accession>
<dbReference type="GO" id="GO:0016740">
    <property type="term" value="F:transferase activity"/>
    <property type="evidence" value="ECO:0007669"/>
    <property type="project" value="UniProtKB-KW"/>
</dbReference>
<keyword evidence="7" id="KW-1185">Reference proteome</keyword>
<dbReference type="InterPro" id="IPR052708">
    <property type="entry name" value="PxpC"/>
</dbReference>
<evidence type="ECO:0000313" key="6">
    <source>
        <dbReference type="EMBL" id="KAA5607574.1"/>
    </source>
</evidence>
<keyword evidence="3" id="KW-0067">ATP-binding</keyword>
<dbReference type="PANTHER" id="PTHR43309">
    <property type="entry name" value="5-OXOPROLINASE SUBUNIT C"/>
    <property type="match status" value="1"/>
</dbReference>